<evidence type="ECO:0000313" key="2">
    <source>
        <dbReference type="EMBL" id="CAL1715622.1"/>
    </source>
</evidence>
<name>A0ABP1E6M3_9APHY</name>
<dbReference type="Proteomes" id="UP001497453">
    <property type="component" value="Chromosome 8"/>
</dbReference>
<reference evidence="3" key="1">
    <citation type="submission" date="2024-04" db="EMBL/GenBank/DDBJ databases">
        <authorList>
            <person name="Shaw F."/>
            <person name="Minotto A."/>
        </authorList>
    </citation>
    <scope>NUCLEOTIDE SEQUENCE [LARGE SCALE GENOMIC DNA]</scope>
</reference>
<keyword evidence="3" id="KW-1185">Reference proteome</keyword>
<feature type="region of interest" description="Disordered" evidence="1">
    <location>
        <begin position="1"/>
        <end position="21"/>
    </location>
</feature>
<protein>
    <submittedName>
        <fullName evidence="2">Uncharacterized protein</fullName>
    </submittedName>
</protein>
<dbReference type="EMBL" id="OZ037951">
    <property type="protein sequence ID" value="CAL1715622.1"/>
    <property type="molecule type" value="Genomic_DNA"/>
</dbReference>
<evidence type="ECO:0000256" key="1">
    <source>
        <dbReference type="SAM" id="MobiDB-lite"/>
    </source>
</evidence>
<proteinExistence type="predicted"/>
<accession>A0ABP1E6M3</accession>
<evidence type="ECO:0000313" key="3">
    <source>
        <dbReference type="Proteomes" id="UP001497453"/>
    </source>
</evidence>
<organism evidence="2 3">
    <name type="scientific">Somion occarium</name>
    <dbReference type="NCBI Taxonomy" id="3059160"/>
    <lineage>
        <taxon>Eukaryota</taxon>
        <taxon>Fungi</taxon>
        <taxon>Dikarya</taxon>
        <taxon>Basidiomycota</taxon>
        <taxon>Agaricomycotina</taxon>
        <taxon>Agaricomycetes</taxon>
        <taxon>Polyporales</taxon>
        <taxon>Cerrenaceae</taxon>
        <taxon>Somion</taxon>
    </lineage>
</organism>
<gene>
    <name evidence="2" type="ORF">GFSPODELE1_LOCUS10325</name>
</gene>
<sequence length="367" mass="41437">MPFQLKTGGRLPRPEFHSSPSSSCLNPGCIRLIASDLRTSQYVVAGQDVPVFCTRRFPPDIYMDNDIRHATLQSVKQLRHDRETTFAEFTSLSQELSTCAKEARLYCMPGTAQQVDRLVNTWATYSQSYTRIIWRSRRIAERAGQTAQAFISFILQLTDQGAVSRSAADEIHRYKQTIARDNARSRDLVDDILALQRDVDTFYGRWQSVFSHPEYERTTTSKRLDRMLTSIRTKLSGVRDTIGRITTASACGSDSTIYAYSDDSSTNLLQEPQPDEPFVHIDAQATAFANLAKHFGIIASVWISVPADLHVIDNLIGTYVGTPDKPYMAPALQARLDRMHDAYAFLAELFSTYQRSVNNRSPVFKRG</sequence>